<evidence type="ECO:0000313" key="2">
    <source>
        <dbReference type="Proteomes" id="UP000070376"/>
    </source>
</evidence>
<accession>A0A133KLY9</accession>
<dbReference type="Proteomes" id="UP000070376">
    <property type="component" value="Unassembled WGS sequence"/>
</dbReference>
<dbReference type="AlphaFoldDB" id="A0A133KLY9"/>
<proteinExistence type="predicted"/>
<gene>
    <name evidence="1" type="ORF">HMPREF3213_02260</name>
</gene>
<name>A0A133KLY9_HEYCO</name>
<protein>
    <submittedName>
        <fullName evidence="1">Uncharacterized protein</fullName>
    </submittedName>
</protein>
<evidence type="ECO:0000313" key="1">
    <source>
        <dbReference type="EMBL" id="KWZ80554.1"/>
    </source>
</evidence>
<reference evidence="2" key="1">
    <citation type="submission" date="2016-01" db="EMBL/GenBank/DDBJ databases">
        <authorList>
            <person name="Mitreva M."/>
            <person name="Pepin K.H."/>
            <person name="Mihindukulasuriya K.A."/>
            <person name="Fulton R."/>
            <person name="Fronick C."/>
            <person name="O'Laughlin M."/>
            <person name="Miner T."/>
            <person name="Herter B."/>
            <person name="Rosa B.A."/>
            <person name="Cordes M."/>
            <person name="Tomlinson C."/>
            <person name="Wollam A."/>
            <person name="Palsikar V.B."/>
            <person name="Mardis E.R."/>
            <person name="Wilson R.K."/>
        </authorList>
    </citation>
    <scope>NUCLEOTIDE SEQUENCE [LARGE SCALE GENOMIC DNA]</scope>
    <source>
        <strain evidence="2">GED7749B</strain>
    </source>
</reference>
<comment type="caution">
    <text evidence="1">The sequence shown here is derived from an EMBL/GenBank/DDBJ whole genome shotgun (WGS) entry which is preliminary data.</text>
</comment>
<sequence length="106" mass="12126">MQTFLVFTACSCVEILSIENPYFDGLMSFSTQALWYRSSQSILVTIASNFQRGSQLEADFSHTLALRMAKTFLGASSRNSPDHIQPFRPTRSIRRQHSGFTMNHRF</sequence>
<dbReference type="PATRIC" id="fig|1398.22.peg.2266"/>
<organism evidence="1 2">
    <name type="scientific">Heyndrickxia coagulans</name>
    <name type="common">Weizmannia coagulans</name>
    <dbReference type="NCBI Taxonomy" id="1398"/>
    <lineage>
        <taxon>Bacteria</taxon>
        <taxon>Bacillati</taxon>
        <taxon>Bacillota</taxon>
        <taxon>Bacilli</taxon>
        <taxon>Bacillales</taxon>
        <taxon>Bacillaceae</taxon>
        <taxon>Heyndrickxia</taxon>
    </lineage>
</organism>
<dbReference type="EMBL" id="LRPN01000090">
    <property type="protein sequence ID" value="KWZ80554.1"/>
    <property type="molecule type" value="Genomic_DNA"/>
</dbReference>